<sequence>MKELTFAQQFALIALNAQDSLHMTTVKKIAVRCMAAAAILEWAMEEDGLQSEFSTISEKDVENAAAFPHRQEVFRALLKKKGAVQMPLPELLAQVTHFSRRTLKKIEHAFSDPLKGMDLLEEIPNLLGCDMDYDSASVTMREYRSDCATYTRLTEGMRADVLEDGEMADETVMLLWLLRESSCIYDFFSKEERKRVGQRMAELHRANRLAKMLFAVDIHSSLEIAVKNFLRSKKEVMETPTGIGVDFVFPFLERSQSVFIDIEAWFENKEQRLQDVEARLAKYGHQYTVLRRGAVPLIQIDNVLYEAVPTIRQLKVPVQGMRLRKYPL</sequence>
<comment type="caution">
    <text evidence="1">The sequence shown here is derived from an EMBL/GenBank/DDBJ whole genome shotgun (WGS) entry which is preliminary data.</text>
</comment>
<accession>A0ABS9MK90</accession>
<proteinExistence type="predicted"/>
<dbReference type="Proteomes" id="UP001298681">
    <property type="component" value="Unassembled WGS sequence"/>
</dbReference>
<reference evidence="1 2" key="1">
    <citation type="submission" date="2022-01" db="EMBL/GenBank/DDBJ databases">
        <title>Collection of gut derived symbiotic bacterial strains cultured from healthy donors.</title>
        <authorList>
            <person name="Lin H."/>
            <person name="Kohout C."/>
            <person name="Waligurski E."/>
            <person name="Pamer E.G."/>
        </authorList>
    </citation>
    <scope>NUCLEOTIDE SEQUENCE [LARGE SCALE GENOMIC DNA]</scope>
    <source>
        <strain evidence="1 2">DFI.7.58</strain>
    </source>
</reference>
<keyword evidence="2" id="KW-1185">Reference proteome</keyword>
<name>A0ABS9MK90_9FIRM</name>
<organism evidence="1 2">
    <name type="scientific">Anaeromassilibacillus senegalensis</name>
    <dbReference type="NCBI Taxonomy" id="1673717"/>
    <lineage>
        <taxon>Bacteria</taxon>
        <taxon>Bacillati</taxon>
        <taxon>Bacillota</taxon>
        <taxon>Clostridia</taxon>
        <taxon>Eubacteriales</taxon>
        <taxon>Acutalibacteraceae</taxon>
        <taxon>Anaeromassilibacillus</taxon>
    </lineage>
</organism>
<protein>
    <submittedName>
        <fullName evidence="1">Uncharacterized protein</fullName>
    </submittedName>
</protein>
<gene>
    <name evidence="1" type="ORF">L0P57_09865</name>
</gene>
<evidence type="ECO:0000313" key="1">
    <source>
        <dbReference type="EMBL" id="MCG4611232.1"/>
    </source>
</evidence>
<dbReference type="RefSeq" id="WP_237966928.1">
    <property type="nucleotide sequence ID" value="NZ_JAKNHQ010000013.1"/>
</dbReference>
<dbReference type="EMBL" id="JAKNHQ010000013">
    <property type="protein sequence ID" value="MCG4611232.1"/>
    <property type="molecule type" value="Genomic_DNA"/>
</dbReference>
<evidence type="ECO:0000313" key="2">
    <source>
        <dbReference type="Proteomes" id="UP001298681"/>
    </source>
</evidence>